<dbReference type="PANTHER" id="PTHR11662">
    <property type="entry name" value="SOLUTE CARRIER FAMILY 17"/>
    <property type="match status" value="1"/>
</dbReference>
<protein>
    <submittedName>
        <fullName evidence="10">Uncharacterized protein</fullName>
    </submittedName>
</protein>
<dbReference type="EMBL" id="BMAW01019892">
    <property type="protein sequence ID" value="GFT65628.1"/>
    <property type="molecule type" value="Genomic_DNA"/>
</dbReference>
<evidence type="ECO:0000313" key="7">
    <source>
        <dbReference type="EMBL" id="GFS86114.1"/>
    </source>
</evidence>
<dbReference type="EMBL" id="BMAW01072694">
    <property type="protein sequence ID" value="GFT84271.1"/>
    <property type="molecule type" value="Genomic_DNA"/>
</dbReference>
<evidence type="ECO:0000313" key="9">
    <source>
        <dbReference type="EMBL" id="GFT56166.1"/>
    </source>
</evidence>
<sequence length="95" mass="10605">SLTGVATTIASTSTFIIPVITGYLTTHETLVEWHSVFWISLAVVGSSGFIFIIFGSAEVQPWNFPEGETVTNHTTEEEKTRMTPLLVYKKRENIE</sequence>
<evidence type="ECO:0000256" key="1">
    <source>
        <dbReference type="ARBA" id="ARBA00004141"/>
    </source>
</evidence>
<dbReference type="AlphaFoldDB" id="A0A8X6PI93"/>
<comment type="caution">
    <text evidence="10">The sequence shown here is derived from an EMBL/GenBank/DDBJ whole genome shotgun (WGS) entry which is preliminary data.</text>
</comment>
<organism evidence="10 14">
    <name type="scientific">Nephila pilipes</name>
    <name type="common">Giant wood spider</name>
    <name type="synonym">Nephila maculata</name>
    <dbReference type="NCBI Taxonomy" id="299642"/>
    <lineage>
        <taxon>Eukaryota</taxon>
        <taxon>Metazoa</taxon>
        <taxon>Ecdysozoa</taxon>
        <taxon>Arthropoda</taxon>
        <taxon>Chelicerata</taxon>
        <taxon>Arachnida</taxon>
        <taxon>Araneae</taxon>
        <taxon>Araneomorphae</taxon>
        <taxon>Entelegynae</taxon>
        <taxon>Araneoidea</taxon>
        <taxon>Nephilidae</taxon>
        <taxon>Nephila</taxon>
    </lineage>
</organism>
<accession>A0A8X6PI93</accession>
<proteinExistence type="predicted"/>
<evidence type="ECO:0000313" key="11">
    <source>
        <dbReference type="EMBL" id="GFT84271.1"/>
    </source>
</evidence>
<keyword evidence="4 5" id="KW-0472">Membrane</keyword>
<dbReference type="OrthoDB" id="6468038at2759"/>
<dbReference type="SUPFAM" id="SSF103473">
    <property type="entry name" value="MFS general substrate transporter"/>
    <property type="match status" value="1"/>
</dbReference>
<evidence type="ECO:0000256" key="5">
    <source>
        <dbReference type="SAM" id="Phobius"/>
    </source>
</evidence>
<gene>
    <name evidence="10" type="primary">AVEN_104998_1</name>
    <name evidence="8" type="ORF">NPIL_159031</name>
    <name evidence="11" type="ORF">NPIL_171931</name>
    <name evidence="10" type="ORF">NPIL_205671</name>
    <name evidence="6" type="ORF">NPIL_258091</name>
    <name evidence="7" type="ORF">NPIL_372271</name>
    <name evidence="12" type="ORF">NPIL_433391</name>
    <name evidence="13" type="ORF">NPIL_486751</name>
    <name evidence="9" type="ORF">NPIL_81621</name>
</gene>
<evidence type="ECO:0000313" key="8">
    <source>
        <dbReference type="EMBL" id="GFT26525.1"/>
    </source>
</evidence>
<dbReference type="InterPro" id="IPR036259">
    <property type="entry name" value="MFS_trans_sf"/>
</dbReference>
<evidence type="ECO:0000256" key="2">
    <source>
        <dbReference type="ARBA" id="ARBA00022692"/>
    </source>
</evidence>
<evidence type="ECO:0000313" key="10">
    <source>
        <dbReference type="EMBL" id="GFT65628.1"/>
    </source>
</evidence>
<evidence type="ECO:0000256" key="4">
    <source>
        <dbReference type="ARBA" id="ARBA00023136"/>
    </source>
</evidence>
<dbReference type="GO" id="GO:0022857">
    <property type="term" value="F:transmembrane transporter activity"/>
    <property type="evidence" value="ECO:0007669"/>
    <property type="project" value="TreeGrafter"/>
</dbReference>
<dbReference type="EMBL" id="BMAW01129656">
    <property type="protein sequence ID" value="GFU31354.1"/>
    <property type="molecule type" value="Genomic_DNA"/>
</dbReference>
<feature type="transmembrane region" description="Helical" evidence="5">
    <location>
        <begin position="6"/>
        <end position="24"/>
    </location>
</feature>
<keyword evidence="3 5" id="KW-1133">Transmembrane helix</keyword>
<evidence type="ECO:0000313" key="13">
    <source>
        <dbReference type="EMBL" id="GFU31354.1"/>
    </source>
</evidence>
<dbReference type="GO" id="GO:0006820">
    <property type="term" value="P:monoatomic anion transport"/>
    <property type="evidence" value="ECO:0007669"/>
    <property type="project" value="TreeGrafter"/>
</dbReference>
<dbReference type="InterPro" id="IPR050382">
    <property type="entry name" value="MFS_Na/Anion_cotransporter"/>
</dbReference>
<comment type="subcellular location">
    <subcellularLocation>
        <location evidence="1">Membrane</location>
        <topology evidence="1">Multi-pass membrane protein</topology>
    </subcellularLocation>
</comment>
<evidence type="ECO:0000313" key="6">
    <source>
        <dbReference type="EMBL" id="GFS32385.1"/>
    </source>
</evidence>
<keyword evidence="2 5" id="KW-0812">Transmembrane</keyword>
<keyword evidence="14" id="KW-1185">Reference proteome</keyword>
<feature type="non-terminal residue" evidence="10">
    <location>
        <position position="95"/>
    </location>
</feature>
<evidence type="ECO:0000313" key="12">
    <source>
        <dbReference type="EMBL" id="GFU05741.1"/>
    </source>
</evidence>
<name>A0A8X6PI93_NEPPI</name>
<dbReference type="GO" id="GO:0016020">
    <property type="term" value="C:membrane"/>
    <property type="evidence" value="ECO:0007669"/>
    <property type="project" value="UniProtKB-SubCell"/>
</dbReference>
<dbReference type="PANTHER" id="PTHR11662:SF399">
    <property type="entry name" value="FI19708P1-RELATED"/>
    <property type="match status" value="1"/>
</dbReference>
<dbReference type="Proteomes" id="UP000887013">
    <property type="component" value="Unassembled WGS sequence"/>
</dbReference>
<dbReference type="EMBL" id="BMAW01106891">
    <property type="protein sequence ID" value="GFT26525.1"/>
    <property type="molecule type" value="Genomic_DNA"/>
</dbReference>
<evidence type="ECO:0000313" key="14">
    <source>
        <dbReference type="Proteomes" id="UP000887013"/>
    </source>
</evidence>
<dbReference type="EMBL" id="BMAW01077320">
    <property type="protein sequence ID" value="GFU05741.1"/>
    <property type="molecule type" value="Genomic_DNA"/>
</dbReference>
<reference evidence="10" key="1">
    <citation type="submission" date="2020-08" db="EMBL/GenBank/DDBJ databases">
        <title>Multicomponent nature underlies the extraordinary mechanical properties of spider dragline silk.</title>
        <authorList>
            <person name="Kono N."/>
            <person name="Nakamura H."/>
            <person name="Mori M."/>
            <person name="Yoshida Y."/>
            <person name="Ohtoshi R."/>
            <person name="Malay A.D."/>
            <person name="Moran D.A.P."/>
            <person name="Tomita M."/>
            <person name="Numata K."/>
            <person name="Arakawa K."/>
        </authorList>
    </citation>
    <scope>NUCLEOTIDE SEQUENCE</scope>
</reference>
<dbReference type="EMBL" id="BMAW01098696">
    <property type="protein sequence ID" value="GFS86114.1"/>
    <property type="molecule type" value="Genomic_DNA"/>
</dbReference>
<feature type="transmembrane region" description="Helical" evidence="5">
    <location>
        <begin position="36"/>
        <end position="57"/>
    </location>
</feature>
<dbReference type="EMBL" id="BMAW01042075">
    <property type="protein sequence ID" value="GFS32385.1"/>
    <property type="molecule type" value="Genomic_DNA"/>
</dbReference>
<evidence type="ECO:0000256" key="3">
    <source>
        <dbReference type="ARBA" id="ARBA00022989"/>
    </source>
</evidence>
<dbReference type="EMBL" id="BMAW01113238">
    <property type="protein sequence ID" value="GFT56166.1"/>
    <property type="molecule type" value="Genomic_DNA"/>
</dbReference>